<dbReference type="Proteomes" id="UP000319516">
    <property type="component" value="Unassembled WGS sequence"/>
</dbReference>
<dbReference type="EMBL" id="VFOP01000001">
    <property type="protein sequence ID" value="TQL51873.1"/>
    <property type="molecule type" value="Genomic_DNA"/>
</dbReference>
<accession>A0A542YUX2</accession>
<sequence length="280" mass="28503">MARLDRAPFDHAPLTGDAIPLPRPDGGPGGSLRVGRMVSPWPPAAGDVPLQRAPATFPGDTGPAAAPATVEHDLPTAQAPVPLHRMFSGGADDGIPDGADPAVPTVQPGVPTLPPIEPVRRPRWGVGAPTVQRTAYPDGGATGRAGTPAGPALTVGMPVVGGPGAPPAFTDLPQASGPASPSGTSGFTEVLLQRSAAEQDGVSVQTIPAPPPRPEPPADVGPAAVDQAASAAPADPATLLPTGRALDELVERIYEPLTARLRTELWLDRERSGLMVNLRR</sequence>
<evidence type="ECO:0000256" key="1">
    <source>
        <dbReference type="SAM" id="MobiDB-lite"/>
    </source>
</evidence>
<dbReference type="AlphaFoldDB" id="A0A542YUX2"/>
<name>A0A542YUX2_9MICO</name>
<reference evidence="2 3" key="1">
    <citation type="submission" date="2019-06" db="EMBL/GenBank/DDBJ databases">
        <title>Sequencing the genomes of 1000 actinobacteria strains.</title>
        <authorList>
            <person name="Klenk H.-P."/>
        </authorList>
    </citation>
    <scope>NUCLEOTIDE SEQUENCE [LARGE SCALE GENOMIC DNA]</scope>
    <source>
        <strain evidence="2 3">DSM 12335</strain>
    </source>
</reference>
<feature type="compositionally biased region" description="Low complexity" evidence="1">
    <location>
        <begin position="53"/>
        <end position="65"/>
    </location>
</feature>
<protein>
    <submittedName>
        <fullName evidence="2">Uncharacterized protein</fullName>
    </submittedName>
</protein>
<feature type="compositionally biased region" description="Pro residues" evidence="1">
    <location>
        <begin position="208"/>
        <end position="219"/>
    </location>
</feature>
<feature type="region of interest" description="Disordered" evidence="1">
    <location>
        <begin position="1"/>
        <end position="65"/>
    </location>
</feature>
<feature type="compositionally biased region" description="Low complexity" evidence="1">
    <location>
        <begin position="220"/>
        <end position="239"/>
    </location>
</feature>
<dbReference type="RefSeq" id="WP_141785824.1">
    <property type="nucleotide sequence ID" value="NZ_BAAAIK010000001.1"/>
</dbReference>
<feature type="region of interest" description="Disordered" evidence="1">
    <location>
        <begin position="198"/>
        <end position="239"/>
    </location>
</feature>
<evidence type="ECO:0000313" key="3">
    <source>
        <dbReference type="Proteomes" id="UP000319516"/>
    </source>
</evidence>
<keyword evidence="3" id="KW-1185">Reference proteome</keyword>
<dbReference type="OrthoDB" id="4680184at2"/>
<organism evidence="2 3">
    <name type="scientific">Ornithinicoccus hortensis</name>
    <dbReference type="NCBI Taxonomy" id="82346"/>
    <lineage>
        <taxon>Bacteria</taxon>
        <taxon>Bacillati</taxon>
        <taxon>Actinomycetota</taxon>
        <taxon>Actinomycetes</taxon>
        <taxon>Micrococcales</taxon>
        <taxon>Intrasporangiaceae</taxon>
        <taxon>Ornithinicoccus</taxon>
    </lineage>
</organism>
<comment type="caution">
    <text evidence="2">The sequence shown here is derived from an EMBL/GenBank/DDBJ whole genome shotgun (WGS) entry which is preliminary data.</text>
</comment>
<evidence type="ECO:0000313" key="2">
    <source>
        <dbReference type="EMBL" id="TQL51873.1"/>
    </source>
</evidence>
<proteinExistence type="predicted"/>
<gene>
    <name evidence="2" type="ORF">FB467_3040</name>
</gene>